<dbReference type="RefSeq" id="WP_386823972.1">
    <property type="nucleotide sequence ID" value="NZ_JBHTIF010000001.1"/>
</dbReference>
<organism evidence="7 8">
    <name type="scientific">Lysobacter brunescens</name>
    <dbReference type="NCBI Taxonomy" id="262323"/>
    <lineage>
        <taxon>Bacteria</taxon>
        <taxon>Pseudomonadati</taxon>
        <taxon>Pseudomonadota</taxon>
        <taxon>Gammaproteobacteria</taxon>
        <taxon>Lysobacterales</taxon>
        <taxon>Lysobacteraceae</taxon>
        <taxon>Lysobacter</taxon>
    </lineage>
</organism>
<sequence length="516" mass="54150">MTRLHAVTDLDSVLADPARHDALVVVAHDLPAVAHPLISRAFATASAVDAQAAHAISLVPSADAPGGRVILAPTGPVLRDHDDVRRYTEAAQAGVRRARDAGARAPLVVLAPPPADDRHRNAARVAALAAIGGLWEPLEAREALGASAEPVASIGFSVLDGAFGEADAAWVEAVDAGMRLARDLAGTDPERMAPPKFAQYCVDAFRETSVNVSVNSDQDALRRDYPLLSAVARASLEVERHRPCVVRLEYAPQGTVERTLLFAGKGLTYDTGGADLKTDGHMAGMSRDKGGAAAVAGFVLAVARLGLTGVKVIAELGVVRNSIGPDSFVADEIIRSHAGVRVRIGNTDAEGRLVLADLLSHLREDALQATAPRLFSVATLTGHANRAVGPYNIALDNGPARTAGVAESLSKQGDQWGDPFEVSRLRREDYDFVAPRSRADDLLSCNNLPSSATPRGHQFPMAFLAIASGLDRHGTDASQPLAFTHIDIGGSGVEGGDWQHGRPSARPVVAMLAALT</sequence>
<evidence type="ECO:0000256" key="4">
    <source>
        <dbReference type="ARBA" id="ARBA00022801"/>
    </source>
</evidence>
<keyword evidence="3" id="KW-0645">Protease</keyword>
<comment type="caution">
    <text evidence="7">The sequence shown here is derived from an EMBL/GenBank/DDBJ whole genome shotgun (WGS) entry which is preliminary data.</text>
</comment>
<protein>
    <recommendedName>
        <fullName evidence="6">Cytosol aminopeptidase domain-containing protein</fullName>
    </recommendedName>
</protein>
<name>A0ABW2YEK4_9GAMM</name>
<dbReference type="PANTHER" id="PTHR11963">
    <property type="entry name" value="LEUCINE AMINOPEPTIDASE-RELATED"/>
    <property type="match status" value="1"/>
</dbReference>
<dbReference type="InterPro" id="IPR000819">
    <property type="entry name" value="Peptidase_M17_C"/>
</dbReference>
<dbReference type="SUPFAM" id="SSF53187">
    <property type="entry name" value="Zn-dependent exopeptidases"/>
    <property type="match status" value="1"/>
</dbReference>
<keyword evidence="5" id="KW-0464">Manganese</keyword>
<dbReference type="InterPro" id="IPR011356">
    <property type="entry name" value="Leucine_aapep/pepB"/>
</dbReference>
<dbReference type="EMBL" id="JBHTIF010000001">
    <property type="protein sequence ID" value="MFD0726328.1"/>
    <property type="molecule type" value="Genomic_DNA"/>
</dbReference>
<feature type="domain" description="Cytosol aminopeptidase" evidence="6">
    <location>
        <begin position="346"/>
        <end position="353"/>
    </location>
</feature>
<evidence type="ECO:0000256" key="3">
    <source>
        <dbReference type="ARBA" id="ARBA00022670"/>
    </source>
</evidence>
<comment type="similarity">
    <text evidence="1">Belongs to the peptidase M17 family.</text>
</comment>
<dbReference type="PROSITE" id="PS00631">
    <property type="entry name" value="CYTOSOL_AP"/>
    <property type="match status" value="1"/>
</dbReference>
<keyword evidence="2" id="KW-0031">Aminopeptidase</keyword>
<evidence type="ECO:0000259" key="6">
    <source>
        <dbReference type="PROSITE" id="PS00631"/>
    </source>
</evidence>
<evidence type="ECO:0000256" key="5">
    <source>
        <dbReference type="ARBA" id="ARBA00023211"/>
    </source>
</evidence>
<dbReference type="PANTHER" id="PTHR11963:SF48">
    <property type="entry name" value="DIPEPTIDASE B, ISOFORM A"/>
    <property type="match status" value="1"/>
</dbReference>
<dbReference type="Proteomes" id="UP001597110">
    <property type="component" value="Unassembled WGS sequence"/>
</dbReference>
<evidence type="ECO:0000256" key="1">
    <source>
        <dbReference type="ARBA" id="ARBA00009528"/>
    </source>
</evidence>
<keyword evidence="4" id="KW-0378">Hydrolase</keyword>
<dbReference type="PRINTS" id="PR00481">
    <property type="entry name" value="LAMNOPPTDASE"/>
</dbReference>
<dbReference type="Pfam" id="PF00883">
    <property type="entry name" value="Peptidase_M17"/>
    <property type="match status" value="1"/>
</dbReference>
<evidence type="ECO:0000313" key="8">
    <source>
        <dbReference type="Proteomes" id="UP001597110"/>
    </source>
</evidence>
<keyword evidence="8" id="KW-1185">Reference proteome</keyword>
<reference evidence="8" key="1">
    <citation type="journal article" date="2019" name="Int. J. Syst. Evol. Microbiol.">
        <title>The Global Catalogue of Microorganisms (GCM) 10K type strain sequencing project: providing services to taxonomists for standard genome sequencing and annotation.</title>
        <authorList>
            <consortium name="The Broad Institute Genomics Platform"/>
            <consortium name="The Broad Institute Genome Sequencing Center for Infectious Disease"/>
            <person name="Wu L."/>
            <person name="Ma J."/>
        </authorList>
    </citation>
    <scope>NUCLEOTIDE SEQUENCE [LARGE SCALE GENOMIC DNA]</scope>
    <source>
        <strain evidence="8">CCUG 55585</strain>
    </source>
</reference>
<gene>
    <name evidence="7" type="ORF">ACFQ0E_12065</name>
</gene>
<dbReference type="Gene3D" id="3.40.630.10">
    <property type="entry name" value="Zn peptidases"/>
    <property type="match status" value="1"/>
</dbReference>
<evidence type="ECO:0000256" key="2">
    <source>
        <dbReference type="ARBA" id="ARBA00022438"/>
    </source>
</evidence>
<accession>A0ABW2YEK4</accession>
<evidence type="ECO:0000313" key="7">
    <source>
        <dbReference type="EMBL" id="MFD0726328.1"/>
    </source>
</evidence>
<proteinExistence type="inferred from homology"/>